<proteinExistence type="inferred from homology"/>
<dbReference type="InterPro" id="IPR020904">
    <property type="entry name" value="Sc_DH/Rdtase_CS"/>
</dbReference>
<gene>
    <name evidence="4" type="ORF">NWE54_14085</name>
</gene>
<dbReference type="GO" id="GO:0016491">
    <property type="term" value="F:oxidoreductase activity"/>
    <property type="evidence" value="ECO:0007669"/>
    <property type="project" value="UniProtKB-KW"/>
</dbReference>
<dbReference type="PANTHER" id="PTHR43669">
    <property type="entry name" value="5-KETO-D-GLUCONATE 5-REDUCTASE"/>
    <property type="match status" value="1"/>
</dbReference>
<dbReference type="PRINTS" id="PR00081">
    <property type="entry name" value="GDHRDH"/>
</dbReference>
<sequence length="262" mass="27341">MTDATPKTALVTGAARGIGLATAKRFLAEGWQVGLLDIDGAGLQRAAAEIATPERVLVLTCDVAMPAQLESAFAGMAKRFGRLDALVNNAGTAVFKPLLETTHDEWQRVMAVNLTGPFLATQLAARVMADNGGGAVVNITSISGLRASTLRVAYGTSKAALAHLTKQQAVELAGLGIRVNAVAPGPVETAMAKAVHSPEIRADYRDAVPLGRYGLEEELAEAIFFLCSDRATYITGQVLAVDGGFDAAGIGLATLRGERRNL</sequence>
<evidence type="ECO:0000256" key="2">
    <source>
        <dbReference type="ARBA" id="ARBA00023002"/>
    </source>
</evidence>
<comment type="similarity">
    <text evidence="1">Belongs to the short-chain dehydrogenases/reductases (SDR) family.</text>
</comment>
<dbReference type="SMART" id="SM00822">
    <property type="entry name" value="PKS_KR"/>
    <property type="match status" value="1"/>
</dbReference>
<dbReference type="AlphaFoldDB" id="A0A9E7ZRH0"/>
<dbReference type="PROSITE" id="PS00061">
    <property type="entry name" value="ADH_SHORT"/>
    <property type="match status" value="1"/>
</dbReference>
<organism evidence="4">
    <name type="scientific">Bosea sp. NBC_00436</name>
    <dbReference type="NCBI Taxonomy" id="2969620"/>
    <lineage>
        <taxon>Bacteria</taxon>
        <taxon>Pseudomonadati</taxon>
        <taxon>Pseudomonadota</taxon>
        <taxon>Alphaproteobacteria</taxon>
        <taxon>Hyphomicrobiales</taxon>
        <taxon>Boseaceae</taxon>
        <taxon>Bosea</taxon>
    </lineage>
</organism>
<dbReference type="EMBL" id="CP102774">
    <property type="protein sequence ID" value="UZF84967.1"/>
    <property type="molecule type" value="Genomic_DNA"/>
</dbReference>
<evidence type="ECO:0000259" key="3">
    <source>
        <dbReference type="SMART" id="SM00822"/>
    </source>
</evidence>
<dbReference type="CDD" id="cd05233">
    <property type="entry name" value="SDR_c"/>
    <property type="match status" value="1"/>
</dbReference>
<evidence type="ECO:0000313" key="4">
    <source>
        <dbReference type="EMBL" id="UZF84967.1"/>
    </source>
</evidence>
<reference evidence="4" key="1">
    <citation type="submission" date="2022-08" db="EMBL/GenBank/DDBJ databases">
        <title>Complete Genome Sequences of 2 Bosea sp. soil isolates.</title>
        <authorList>
            <person name="Alvarez Arevalo M."/>
            <person name="Sterndorff E.B."/>
            <person name="Faurdal D."/>
            <person name="Joergensen T.S."/>
            <person name="Weber T."/>
        </authorList>
    </citation>
    <scope>NUCLEOTIDE SEQUENCE</scope>
    <source>
        <strain evidence="4">NBC_00436</strain>
    </source>
</reference>
<dbReference type="NCBIfam" id="NF005559">
    <property type="entry name" value="PRK07231.1"/>
    <property type="match status" value="1"/>
</dbReference>
<dbReference type="InterPro" id="IPR057326">
    <property type="entry name" value="KR_dom"/>
</dbReference>
<feature type="domain" description="Ketoreductase" evidence="3">
    <location>
        <begin position="7"/>
        <end position="187"/>
    </location>
</feature>
<dbReference type="SUPFAM" id="SSF51735">
    <property type="entry name" value="NAD(P)-binding Rossmann-fold domains"/>
    <property type="match status" value="1"/>
</dbReference>
<accession>A0A9E7ZRH0</accession>
<dbReference type="InterPro" id="IPR002347">
    <property type="entry name" value="SDR_fam"/>
</dbReference>
<keyword evidence="2" id="KW-0560">Oxidoreductase</keyword>
<dbReference type="InterPro" id="IPR036291">
    <property type="entry name" value="NAD(P)-bd_dom_sf"/>
</dbReference>
<dbReference type="Gene3D" id="3.40.50.720">
    <property type="entry name" value="NAD(P)-binding Rossmann-like Domain"/>
    <property type="match status" value="1"/>
</dbReference>
<dbReference type="PANTHER" id="PTHR43669:SF8">
    <property type="entry name" value="SHORT-CHAIN TYPE DEHYDROGENASE_REDUCTASE-RELATED"/>
    <property type="match status" value="1"/>
</dbReference>
<name>A0A9E7ZRH0_9HYPH</name>
<dbReference type="FunFam" id="3.40.50.720:FF:000084">
    <property type="entry name" value="Short-chain dehydrogenase reductase"/>
    <property type="match status" value="1"/>
</dbReference>
<dbReference type="Pfam" id="PF13561">
    <property type="entry name" value="adh_short_C2"/>
    <property type="match status" value="1"/>
</dbReference>
<protein>
    <submittedName>
        <fullName evidence="4">SDR family oxidoreductase</fullName>
    </submittedName>
</protein>
<dbReference type="PRINTS" id="PR00080">
    <property type="entry name" value="SDRFAMILY"/>
</dbReference>
<evidence type="ECO:0000256" key="1">
    <source>
        <dbReference type="ARBA" id="ARBA00006484"/>
    </source>
</evidence>